<comment type="similarity">
    <text evidence="1">Belongs to the AB hydrolase superfamily. AB hydrolase 4 family.</text>
</comment>
<dbReference type="InterPro" id="IPR050960">
    <property type="entry name" value="AB_hydrolase_4_sf"/>
</dbReference>
<comment type="caution">
    <text evidence="4">The sequence shown here is derived from an EMBL/GenBank/DDBJ whole genome shotgun (WGS) entry which is preliminary data.</text>
</comment>
<dbReference type="PANTHER" id="PTHR10794:SF94">
    <property type="entry name" value="ESTERASE YHET-RELATED"/>
    <property type="match status" value="1"/>
</dbReference>
<dbReference type="GO" id="GO:0047372">
    <property type="term" value="F:monoacylglycerol lipase activity"/>
    <property type="evidence" value="ECO:0007669"/>
    <property type="project" value="TreeGrafter"/>
</dbReference>
<sequence>MPLPQYERERWETPDDDFIDIDWVNKDLVQQPNQRLIILFHGLEGSSSSPYAKALMNLCHEQGHTGAVIHWRSCSGEVNRQAIFYHSGFSSEIDWILRRMAQQFPHTRRHVAGVSLGGNALIKWLGEQRADANAIIKSAAAICPPHDLKAGAVALSKGFNQWVYMRNFLSTLKRKGLQKLTMHPNAPIDAALIQRSQNFFDLDNAITAPLHGYKDAEDYWARASCKSFMRHIQTPTLVLNALNDPFIPAESLAKRHEASTHVHLEYTTAGGHVGFIYGKTRVSLSWLPRRVMRFFETHSGETSLTE</sequence>
<protein>
    <submittedName>
        <fullName evidence="4">Hydrolase</fullName>
    </submittedName>
</protein>
<keyword evidence="4" id="KW-0378">Hydrolase</keyword>
<organism evidence="4 5">
    <name type="scientific">Formosimonas limnophila</name>
    <dbReference type="NCBI Taxonomy" id="1384487"/>
    <lineage>
        <taxon>Bacteria</taxon>
        <taxon>Pseudomonadati</taxon>
        <taxon>Pseudomonadota</taxon>
        <taxon>Betaproteobacteria</taxon>
        <taxon>Burkholderiales</taxon>
        <taxon>Burkholderiaceae</taxon>
        <taxon>Formosimonas</taxon>
    </lineage>
</organism>
<dbReference type="PIRSF" id="PIRSF005211">
    <property type="entry name" value="Ab_hydro_YheT"/>
    <property type="match status" value="1"/>
</dbReference>
<dbReference type="GO" id="GO:0034338">
    <property type="term" value="F:short-chain carboxylesterase activity"/>
    <property type="evidence" value="ECO:0007669"/>
    <property type="project" value="TreeGrafter"/>
</dbReference>
<reference evidence="4" key="2">
    <citation type="submission" date="2020-09" db="EMBL/GenBank/DDBJ databases">
        <authorList>
            <person name="Sun Q."/>
            <person name="Kim S."/>
        </authorList>
    </citation>
    <scope>NUCLEOTIDE SEQUENCE</scope>
    <source>
        <strain evidence="4">KCTC 32501</strain>
    </source>
</reference>
<dbReference type="PANTHER" id="PTHR10794">
    <property type="entry name" value="ABHYDROLASE DOMAIN-CONTAINING PROTEIN"/>
    <property type="match status" value="1"/>
</dbReference>
<evidence type="ECO:0000256" key="1">
    <source>
        <dbReference type="ARBA" id="ARBA00010884"/>
    </source>
</evidence>
<feature type="active site" description="Charge relay system" evidence="2">
    <location>
        <position position="272"/>
    </location>
</feature>
<dbReference type="InterPro" id="IPR029058">
    <property type="entry name" value="AB_hydrolase_fold"/>
</dbReference>
<evidence type="ECO:0000256" key="2">
    <source>
        <dbReference type="PIRSR" id="PIRSR005211-1"/>
    </source>
</evidence>
<keyword evidence="5" id="KW-1185">Reference proteome</keyword>
<name>A0A8J3CL48_9BURK</name>
<dbReference type="AlphaFoldDB" id="A0A8J3CL48"/>
<dbReference type="SUPFAM" id="SSF53474">
    <property type="entry name" value="alpha/beta-Hydrolases"/>
    <property type="match status" value="1"/>
</dbReference>
<accession>A0A8J3CL48</accession>
<reference evidence="4" key="1">
    <citation type="journal article" date="2014" name="Int. J. Syst. Evol. Microbiol.">
        <title>Complete genome sequence of Corynebacterium casei LMG S-19264T (=DSM 44701T), isolated from a smear-ripened cheese.</title>
        <authorList>
            <consortium name="US DOE Joint Genome Institute (JGI-PGF)"/>
            <person name="Walter F."/>
            <person name="Albersmeier A."/>
            <person name="Kalinowski J."/>
            <person name="Ruckert C."/>
        </authorList>
    </citation>
    <scope>NUCLEOTIDE SEQUENCE</scope>
    <source>
        <strain evidence="4">KCTC 32501</strain>
    </source>
</reference>
<dbReference type="Pfam" id="PF00561">
    <property type="entry name" value="Abhydrolase_1"/>
    <property type="match status" value="1"/>
</dbReference>
<dbReference type="InterPro" id="IPR012020">
    <property type="entry name" value="ABHD4"/>
</dbReference>
<dbReference type="InterPro" id="IPR000073">
    <property type="entry name" value="AB_hydrolase_1"/>
</dbReference>
<dbReference type="Gene3D" id="3.40.50.1820">
    <property type="entry name" value="alpha/beta hydrolase"/>
    <property type="match status" value="1"/>
</dbReference>
<feature type="domain" description="AB hydrolase-1" evidence="3">
    <location>
        <begin position="36"/>
        <end position="278"/>
    </location>
</feature>
<evidence type="ECO:0000313" key="4">
    <source>
        <dbReference type="EMBL" id="GHA64036.1"/>
    </source>
</evidence>
<feature type="active site" description="Charge relay system" evidence="2">
    <location>
        <position position="244"/>
    </location>
</feature>
<proteinExistence type="inferred from homology"/>
<gene>
    <name evidence="4" type="ORF">GCM10009007_00450</name>
</gene>
<evidence type="ECO:0000313" key="5">
    <source>
        <dbReference type="Proteomes" id="UP000614287"/>
    </source>
</evidence>
<feature type="active site" description="Charge relay system" evidence="2">
    <location>
        <position position="115"/>
    </location>
</feature>
<dbReference type="EMBL" id="BMZG01000001">
    <property type="protein sequence ID" value="GHA64036.1"/>
    <property type="molecule type" value="Genomic_DNA"/>
</dbReference>
<evidence type="ECO:0000259" key="3">
    <source>
        <dbReference type="Pfam" id="PF00561"/>
    </source>
</evidence>
<dbReference type="Proteomes" id="UP000614287">
    <property type="component" value="Unassembled WGS sequence"/>
</dbReference>